<evidence type="ECO:0000256" key="1">
    <source>
        <dbReference type="ARBA" id="ARBA00004613"/>
    </source>
</evidence>
<keyword evidence="5 8" id="KW-0339">Growth factor</keyword>
<dbReference type="GO" id="GO:0008083">
    <property type="term" value="F:growth factor activity"/>
    <property type="evidence" value="ECO:0007669"/>
    <property type="project" value="UniProtKB-KW"/>
</dbReference>
<keyword evidence="3" id="KW-0964">Secreted</keyword>
<dbReference type="Pfam" id="PF00688">
    <property type="entry name" value="TGFb_propeptide"/>
    <property type="match status" value="1"/>
</dbReference>
<dbReference type="Proteomes" id="UP001497497">
    <property type="component" value="Unassembled WGS sequence"/>
</dbReference>
<dbReference type="Gene3D" id="2.10.90.10">
    <property type="entry name" value="Cystine-knot cytokines"/>
    <property type="match status" value="1"/>
</dbReference>
<evidence type="ECO:0000256" key="9">
    <source>
        <dbReference type="SAM" id="SignalP"/>
    </source>
</evidence>
<evidence type="ECO:0000256" key="8">
    <source>
        <dbReference type="RuleBase" id="RU000354"/>
    </source>
</evidence>
<evidence type="ECO:0000259" key="10">
    <source>
        <dbReference type="PROSITE" id="PS51362"/>
    </source>
</evidence>
<keyword evidence="4 9" id="KW-0732">Signal</keyword>
<evidence type="ECO:0000256" key="2">
    <source>
        <dbReference type="ARBA" id="ARBA00006656"/>
    </source>
</evidence>
<evidence type="ECO:0000256" key="7">
    <source>
        <dbReference type="ARBA" id="ARBA00023180"/>
    </source>
</evidence>
<gene>
    <name evidence="11" type="ORF">GSLYS_00013744001</name>
</gene>
<dbReference type="InterPro" id="IPR015615">
    <property type="entry name" value="TGF-beta-rel"/>
</dbReference>
<dbReference type="PROSITE" id="PS51362">
    <property type="entry name" value="TGF_BETA_2"/>
    <property type="match status" value="1"/>
</dbReference>
<protein>
    <recommendedName>
        <fullName evidence="10">TGF-beta family profile domain-containing protein</fullName>
    </recommendedName>
</protein>
<comment type="caution">
    <text evidence="11">The sequence shown here is derived from an EMBL/GenBank/DDBJ whole genome shotgun (WGS) entry which is preliminary data.</text>
</comment>
<dbReference type="SMART" id="SM00204">
    <property type="entry name" value="TGFB"/>
    <property type="match status" value="1"/>
</dbReference>
<sequence length="419" mass="47751">MSALPEISIRFCLLLFLMSSPSVDTFSFYTDDDRQQSVPMGKADNRQRDVLHQDILQLMGLSKKPKVRLNEKTVQSASKFMKELYESLTVLDTSSNGPNASSTRGRFHVNSSHIELDSAKLEDSDTIVSLVNNPRKVRFRRHQHGRVFYFDLSEVSVNQRVRSAEIRLYKESSPGPSSRLYTLNLYTIEQSDSEGDKTIRQEARLDVHGSRTGWIIIDAQQCAEHWSLFPMLNMGLYLEVTDEHGHTVDPKDIGIVGTKGPADKQTFFVVYMKAYNERLSRRKRSILNKSDTTFSETTMYPAYSPHAFDSFKSQGKCRRHNFYLDFRKIGFDTQFLIRPEGYSAFFCSGACQYPLHADSNSTNHAIMQILVHTINPGMAPSPCCAPREYGSLALLYFDEKSSVVLKRYKDMIVESCGCQ</sequence>
<evidence type="ECO:0000313" key="12">
    <source>
        <dbReference type="Proteomes" id="UP001497497"/>
    </source>
</evidence>
<feature type="signal peptide" evidence="9">
    <location>
        <begin position="1"/>
        <end position="25"/>
    </location>
</feature>
<reference evidence="11 12" key="1">
    <citation type="submission" date="2024-04" db="EMBL/GenBank/DDBJ databases">
        <authorList>
            <consortium name="Genoscope - CEA"/>
            <person name="William W."/>
        </authorList>
    </citation>
    <scope>NUCLEOTIDE SEQUENCE [LARGE SCALE GENOMIC DNA]</scope>
</reference>
<dbReference type="Gene3D" id="2.60.120.970">
    <property type="match status" value="1"/>
</dbReference>
<dbReference type="SUPFAM" id="SSF57501">
    <property type="entry name" value="Cystine-knot cytokines"/>
    <property type="match status" value="1"/>
</dbReference>
<dbReference type="EMBL" id="CAXITT010000367">
    <property type="protein sequence ID" value="CAL1540011.1"/>
    <property type="molecule type" value="Genomic_DNA"/>
</dbReference>
<keyword evidence="12" id="KW-1185">Reference proteome</keyword>
<feature type="chain" id="PRO_5043954367" description="TGF-beta family profile domain-containing protein" evidence="9">
    <location>
        <begin position="26"/>
        <end position="419"/>
    </location>
</feature>
<dbReference type="InterPro" id="IPR001111">
    <property type="entry name" value="TGF-b_propeptide"/>
</dbReference>
<dbReference type="PANTHER" id="PTHR11848">
    <property type="entry name" value="TGF-BETA FAMILY"/>
    <property type="match status" value="1"/>
</dbReference>
<evidence type="ECO:0000256" key="5">
    <source>
        <dbReference type="ARBA" id="ARBA00023030"/>
    </source>
</evidence>
<dbReference type="InterPro" id="IPR029034">
    <property type="entry name" value="Cystine-knot_cytokine"/>
</dbReference>
<keyword evidence="6" id="KW-1015">Disulfide bond</keyword>
<evidence type="ECO:0000256" key="3">
    <source>
        <dbReference type="ARBA" id="ARBA00022525"/>
    </source>
</evidence>
<dbReference type="CDD" id="cd13761">
    <property type="entry name" value="TGF_beta_BMP5_like"/>
    <property type="match status" value="1"/>
</dbReference>
<evidence type="ECO:0000256" key="6">
    <source>
        <dbReference type="ARBA" id="ARBA00023157"/>
    </source>
</evidence>
<keyword evidence="7" id="KW-0325">Glycoprotein</keyword>
<dbReference type="FunFam" id="2.10.90.10:FF:000001">
    <property type="entry name" value="Bone morphogenetic protein 4"/>
    <property type="match status" value="1"/>
</dbReference>
<dbReference type="PROSITE" id="PS00250">
    <property type="entry name" value="TGF_BETA_1"/>
    <property type="match status" value="1"/>
</dbReference>
<proteinExistence type="inferred from homology"/>
<organism evidence="11 12">
    <name type="scientific">Lymnaea stagnalis</name>
    <name type="common">Great pond snail</name>
    <name type="synonym">Helix stagnalis</name>
    <dbReference type="NCBI Taxonomy" id="6523"/>
    <lineage>
        <taxon>Eukaryota</taxon>
        <taxon>Metazoa</taxon>
        <taxon>Spiralia</taxon>
        <taxon>Lophotrochozoa</taxon>
        <taxon>Mollusca</taxon>
        <taxon>Gastropoda</taxon>
        <taxon>Heterobranchia</taxon>
        <taxon>Euthyneura</taxon>
        <taxon>Panpulmonata</taxon>
        <taxon>Hygrophila</taxon>
        <taxon>Lymnaeoidea</taxon>
        <taxon>Lymnaeidae</taxon>
        <taxon>Lymnaea</taxon>
    </lineage>
</organism>
<dbReference type="InterPro" id="IPR017948">
    <property type="entry name" value="TGFb_CS"/>
</dbReference>
<comment type="subcellular location">
    <subcellularLocation>
        <location evidence="1">Secreted</location>
    </subcellularLocation>
</comment>
<dbReference type="Pfam" id="PF00019">
    <property type="entry name" value="TGF_beta"/>
    <property type="match status" value="1"/>
</dbReference>
<dbReference type="GO" id="GO:0005125">
    <property type="term" value="F:cytokine activity"/>
    <property type="evidence" value="ECO:0007669"/>
    <property type="project" value="TreeGrafter"/>
</dbReference>
<evidence type="ECO:0000256" key="4">
    <source>
        <dbReference type="ARBA" id="ARBA00022729"/>
    </source>
</evidence>
<evidence type="ECO:0000313" key="11">
    <source>
        <dbReference type="EMBL" id="CAL1540011.1"/>
    </source>
</evidence>
<dbReference type="PANTHER" id="PTHR11848:SF310">
    <property type="entry name" value="PROTEIN 60A-RELATED"/>
    <property type="match status" value="1"/>
</dbReference>
<dbReference type="InterPro" id="IPR001839">
    <property type="entry name" value="TGF-b_C"/>
</dbReference>
<feature type="domain" description="TGF-beta family profile" evidence="10">
    <location>
        <begin position="281"/>
        <end position="419"/>
    </location>
</feature>
<accession>A0AAV2I4B7</accession>
<dbReference type="GO" id="GO:0005615">
    <property type="term" value="C:extracellular space"/>
    <property type="evidence" value="ECO:0007669"/>
    <property type="project" value="TreeGrafter"/>
</dbReference>
<dbReference type="AlphaFoldDB" id="A0AAV2I4B7"/>
<comment type="similarity">
    <text evidence="2 8">Belongs to the TGF-beta family.</text>
</comment>
<name>A0AAV2I4B7_LYMST</name>